<evidence type="ECO:0000313" key="9">
    <source>
        <dbReference type="Proteomes" id="UP000178943"/>
    </source>
</evidence>
<evidence type="ECO:0000256" key="1">
    <source>
        <dbReference type="ARBA" id="ARBA00006620"/>
    </source>
</evidence>
<evidence type="ECO:0000256" key="3">
    <source>
        <dbReference type="ARBA" id="ARBA00022722"/>
    </source>
</evidence>
<organism evidence="8 9">
    <name type="scientific">Candidatus Fischerbacteria bacterium RBG_13_37_8</name>
    <dbReference type="NCBI Taxonomy" id="1817863"/>
    <lineage>
        <taxon>Bacteria</taxon>
        <taxon>Candidatus Fischeribacteriota</taxon>
    </lineage>
</organism>
<keyword evidence="4" id="KW-0255">Endonuclease</keyword>
<evidence type="ECO:0000256" key="5">
    <source>
        <dbReference type="ARBA" id="ARBA00022801"/>
    </source>
</evidence>
<name>A0A1F5VYU9_9BACT</name>
<dbReference type="SUPFAM" id="SSF54786">
    <property type="entry name" value="YcfA/nrd intein domain"/>
    <property type="match status" value="1"/>
</dbReference>
<evidence type="ECO:0000256" key="2">
    <source>
        <dbReference type="ARBA" id="ARBA00022649"/>
    </source>
</evidence>
<keyword evidence="3" id="KW-0540">Nuclease</keyword>
<evidence type="ECO:0000256" key="4">
    <source>
        <dbReference type="ARBA" id="ARBA00022759"/>
    </source>
</evidence>
<dbReference type="GO" id="GO:0004519">
    <property type="term" value="F:endonuclease activity"/>
    <property type="evidence" value="ECO:0007669"/>
    <property type="project" value="UniProtKB-KW"/>
</dbReference>
<dbReference type="InterPro" id="IPR012933">
    <property type="entry name" value="HicA_mRNA_interferase"/>
</dbReference>
<sequence length="83" mass="9543">MPKIPRNISGKELAKLLGKFGYEVKREKGSHIRLVSNLKGYEHKITLPDHDPIKIGTLSNILNDIALYLKMTKEKLIEELFQK</sequence>
<reference evidence="8 9" key="1">
    <citation type="journal article" date="2016" name="Nat. Commun.">
        <title>Thousands of microbial genomes shed light on interconnected biogeochemical processes in an aquifer system.</title>
        <authorList>
            <person name="Anantharaman K."/>
            <person name="Brown C.T."/>
            <person name="Hug L.A."/>
            <person name="Sharon I."/>
            <person name="Castelle C.J."/>
            <person name="Probst A.J."/>
            <person name="Thomas B.C."/>
            <person name="Singh A."/>
            <person name="Wilkins M.J."/>
            <person name="Karaoz U."/>
            <person name="Brodie E.L."/>
            <person name="Williams K.H."/>
            <person name="Hubbard S.S."/>
            <person name="Banfield J.F."/>
        </authorList>
    </citation>
    <scope>NUCLEOTIDE SEQUENCE [LARGE SCALE GENOMIC DNA]</scope>
</reference>
<proteinExistence type="inferred from homology"/>
<protein>
    <recommendedName>
        <fullName evidence="10">Addiction module toxin, HicA family</fullName>
    </recommendedName>
</protein>
<evidence type="ECO:0000256" key="7">
    <source>
        <dbReference type="ARBA" id="ARBA00023016"/>
    </source>
</evidence>
<gene>
    <name evidence="8" type="ORF">A2Y62_16010</name>
</gene>
<keyword evidence="7" id="KW-0346">Stress response</keyword>
<dbReference type="STRING" id="1817863.A2Y62_16010"/>
<dbReference type="EMBL" id="MFGW01000008">
    <property type="protein sequence ID" value="OGF68231.1"/>
    <property type="molecule type" value="Genomic_DNA"/>
</dbReference>
<keyword evidence="6" id="KW-0694">RNA-binding</keyword>
<evidence type="ECO:0008006" key="10">
    <source>
        <dbReference type="Google" id="ProtNLM"/>
    </source>
</evidence>
<dbReference type="Gene3D" id="3.30.920.30">
    <property type="entry name" value="Hypothetical protein"/>
    <property type="match status" value="1"/>
</dbReference>
<keyword evidence="5" id="KW-0378">Hydrolase</keyword>
<dbReference type="Pfam" id="PF07927">
    <property type="entry name" value="HicA_toxin"/>
    <property type="match status" value="1"/>
</dbReference>
<keyword evidence="2" id="KW-1277">Toxin-antitoxin system</keyword>
<dbReference type="GO" id="GO:0016787">
    <property type="term" value="F:hydrolase activity"/>
    <property type="evidence" value="ECO:0007669"/>
    <property type="project" value="UniProtKB-KW"/>
</dbReference>
<comment type="similarity">
    <text evidence="1">Belongs to the HicA mRNA interferase family.</text>
</comment>
<dbReference type="InterPro" id="IPR038570">
    <property type="entry name" value="HicA_sf"/>
</dbReference>
<comment type="caution">
    <text evidence="8">The sequence shown here is derived from an EMBL/GenBank/DDBJ whole genome shotgun (WGS) entry which is preliminary data.</text>
</comment>
<dbReference type="GO" id="GO:0003729">
    <property type="term" value="F:mRNA binding"/>
    <property type="evidence" value="ECO:0007669"/>
    <property type="project" value="InterPro"/>
</dbReference>
<evidence type="ECO:0000256" key="6">
    <source>
        <dbReference type="ARBA" id="ARBA00022884"/>
    </source>
</evidence>
<accession>A0A1F5VYU9</accession>
<evidence type="ECO:0000313" key="8">
    <source>
        <dbReference type="EMBL" id="OGF68231.1"/>
    </source>
</evidence>
<dbReference type="AlphaFoldDB" id="A0A1F5VYU9"/>
<dbReference type="Proteomes" id="UP000178943">
    <property type="component" value="Unassembled WGS sequence"/>
</dbReference>